<dbReference type="Gene3D" id="3.50.50.60">
    <property type="entry name" value="FAD/NAD(P)-binding domain"/>
    <property type="match status" value="1"/>
</dbReference>
<dbReference type="Proteomes" id="UP000635245">
    <property type="component" value="Unassembled WGS sequence"/>
</dbReference>
<comment type="caution">
    <text evidence="2">The sequence shown here is derived from an EMBL/GenBank/DDBJ whole genome shotgun (WGS) entry which is preliminary data.</text>
</comment>
<evidence type="ECO:0000313" key="2">
    <source>
        <dbReference type="EMBL" id="MBK1787969.1"/>
    </source>
</evidence>
<proteinExistence type="predicted"/>
<dbReference type="AlphaFoldDB" id="A0A934QYQ3"/>
<reference evidence="2" key="1">
    <citation type="submission" date="2020-12" db="EMBL/GenBank/DDBJ databases">
        <title>Prauserella sp. ASG 168, a novel actinomycete isolated from cave rock.</title>
        <authorList>
            <person name="Suriyachadkun C."/>
        </authorList>
    </citation>
    <scope>NUCLEOTIDE SEQUENCE</scope>
    <source>
        <strain evidence="2">ASG 168</strain>
    </source>
</reference>
<dbReference type="EMBL" id="JAENJH010000008">
    <property type="protein sequence ID" value="MBK1787969.1"/>
    <property type="molecule type" value="Genomic_DNA"/>
</dbReference>
<sequence length="99" mass="10686">MATRALPSPAGRRVLDRWSGERPCGPDGMPAIGGTKRCANLSVAVGHGRWGADPRTRDRPAHRRSAPAPGRFGHRVRAARPGPVHPAMDRSPARTMRHS</sequence>
<dbReference type="InterPro" id="IPR036188">
    <property type="entry name" value="FAD/NAD-bd_sf"/>
</dbReference>
<keyword evidence="3" id="KW-1185">Reference proteome</keyword>
<dbReference type="Gene3D" id="3.30.9.10">
    <property type="entry name" value="D-Amino Acid Oxidase, subunit A, domain 2"/>
    <property type="match status" value="1"/>
</dbReference>
<organism evidence="2 3">
    <name type="scientific">Prauserella cavernicola</name>
    <dbReference type="NCBI Taxonomy" id="2800127"/>
    <lineage>
        <taxon>Bacteria</taxon>
        <taxon>Bacillati</taxon>
        <taxon>Actinomycetota</taxon>
        <taxon>Actinomycetes</taxon>
        <taxon>Pseudonocardiales</taxon>
        <taxon>Pseudonocardiaceae</taxon>
        <taxon>Prauserella</taxon>
    </lineage>
</organism>
<feature type="compositionally biased region" description="Basic and acidic residues" evidence="1">
    <location>
        <begin position="50"/>
        <end position="59"/>
    </location>
</feature>
<name>A0A934QYQ3_9PSEU</name>
<gene>
    <name evidence="2" type="ORF">JHE00_26865</name>
</gene>
<feature type="region of interest" description="Disordered" evidence="1">
    <location>
        <begin position="1"/>
        <end position="31"/>
    </location>
</feature>
<accession>A0A934QYQ3</accession>
<protein>
    <submittedName>
        <fullName evidence="2">FAD-binding oxidoreductase</fullName>
    </submittedName>
</protein>
<evidence type="ECO:0000313" key="3">
    <source>
        <dbReference type="Proteomes" id="UP000635245"/>
    </source>
</evidence>
<evidence type="ECO:0000256" key="1">
    <source>
        <dbReference type="SAM" id="MobiDB-lite"/>
    </source>
</evidence>
<feature type="region of interest" description="Disordered" evidence="1">
    <location>
        <begin position="48"/>
        <end position="99"/>
    </location>
</feature>